<dbReference type="GO" id="GO:0008889">
    <property type="term" value="F:glycerophosphodiester phosphodiesterase activity"/>
    <property type="evidence" value="ECO:0007669"/>
    <property type="project" value="UniProtKB-EC"/>
</dbReference>
<dbReference type="InterPro" id="IPR017946">
    <property type="entry name" value="PLC-like_Pdiesterase_TIM-brl"/>
</dbReference>
<dbReference type="Gene3D" id="3.20.20.190">
    <property type="entry name" value="Phosphatidylinositol (PI) phosphodiesterase"/>
    <property type="match status" value="1"/>
</dbReference>
<dbReference type="PANTHER" id="PTHR46211:SF1">
    <property type="entry name" value="GLYCEROPHOSPHODIESTER PHOSPHODIESTERASE, CYTOPLASMIC"/>
    <property type="match status" value="1"/>
</dbReference>
<dbReference type="PROSITE" id="PS51704">
    <property type="entry name" value="GP_PDE"/>
    <property type="match status" value="1"/>
</dbReference>
<dbReference type="Pfam" id="PF03009">
    <property type="entry name" value="GDPD"/>
    <property type="match status" value="1"/>
</dbReference>
<dbReference type="InterPro" id="IPR030395">
    <property type="entry name" value="GP_PDE_dom"/>
</dbReference>
<accession>A0A5C6DW65</accession>
<evidence type="ECO:0000313" key="3">
    <source>
        <dbReference type="Proteomes" id="UP000319143"/>
    </source>
</evidence>
<dbReference type="Proteomes" id="UP000319143">
    <property type="component" value="Unassembled WGS sequence"/>
</dbReference>
<dbReference type="RefSeq" id="WP_231615461.1">
    <property type="nucleotide sequence ID" value="NZ_SJPV01000002.1"/>
</dbReference>
<name>A0A5C6DW65_9BACT</name>
<gene>
    <name evidence="2" type="primary">glpQ1</name>
    <name evidence="2" type="ORF">Poly41_13170</name>
</gene>
<sequence>MSFDWRLFGRASAHPLRWLTIVVFGVTCLAGMGVTGLVHAQMIVGHRGASEDAPENTVAAFQLAWEQQADGIEGDFYLASDSEIVCIHDKTTRRTTAQDVNVESSTLAELRELDAGNWKGAKWNGERIPTFADVMATVPEGRTFVIELKSDVRIVEPLKRELDRIDHSKIKLLIIAFDEANVKACKERMPDVEVHWLTSFKQVEKGGSWSPTPEQIADTVRRSGADGVGMKGMVDLIDQPFIDRLLAGGCSTFHVWTIDSPDEAKYYANLGAVGITTNRPAVIRDALKAIP</sequence>
<dbReference type="SUPFAM" id="SSF51695">
    <property type="entry name" value="PLC-like phosphodiesterases"/>
    <property type="match status" value="1"/>
</dbReference>
<keyword evidence="2" id="KW-0378">Hydrolase</keyword>
<feature type="domain" description="GP-PDE" evidence="1">
    <location>
        <begin position="41"/>
        <end position="287"/>
    </location>
</feature>
<proteinExistence type="predicted"/>
<evidence type="ECO:0000313" key="2">
    <source>
        <dbReference type="EMBL" id="TWU40484.1"/>
    </source>
</evidence>
<dbReference type="EC" id="3.1.4.46" evidence="2"/>
<dbReference type="AlphaFoldDB" id="A0A5C6DW65"/>
<comment type="caution">
    <text evidence="2">The sequence shown here is derived from an EMBL/GenBank/DDBJ whole genome shotgun (WGS) entry which is preliminary data.</text>
</comment>
<keyword evidence="3" id="KW-1185">Reference proteome</keyword>
<dbReference type="GO" id="GO:0006629">
    <property type="term" value="P:lipid metabolic process"/>
    <property type="evidence" value="ECO:0007669"/>
    <property type="project" value="InterPro"/>
</dbReference>
<reference evidence="2 3" key="1">
    <citation type="submission" date="2019-02" db="EMBL/GenBank/DDBJ databases">
        <title>Deep-cultivation of Planctomycetes and their phenomic and genomic characterization uncovers novel biology.</title>
        <authorList>
            <person name="Wiegand S."/>
            <person name="Jogler M."/>
            <person name="Boedeker C."/>
            <person name="Pinto D."/>
            <person name="Vollmers J."/>
            <person name="Rivas-Marin E."/>
            <person name="Kohn T."/>
            <person name="Peeters S.H."/>
            <person name="Heuer A."/>
            <person name="Rast P."/>
            <person name="Oberbeckmann S."/>
            <person name="Bunk B."/>
            <person name="Jeske O."/>
            <person name="Meyerdierks A."/>
            <person name="Storesund J.E."/>
            <person name="Kallscheuer N."/>
            <person name="Luecker S."/>
            <person name="Lage O.M."/>
            <person name="Pohl T."/>
            <person name="Merkel B.J."/>
            <person name="Hornburger P."/>
            <person name="Mueller R.-W."/>
            <person name="Bruemmer F."/>
            <person name="Labrenz M."/>
            <person name="Spormann A.M."/>
            <person name="Op Den Camp H."/>
            <person name="Overmann J."/>
            <person name="Amann R."/>
            <person name="Jetten M.S.M."/>
            <person name="Mascher T."/>
            <person name="Medema M.H."/>
            <person name="Devos D.P."/>
            <person name="Kaster A.-K."/>
            <person name="Ovreas L."/>
            <person name="Rohde M."/>
            <person name="Galperin M.Y."/>
            <person name="Jogler C."/>
        </authorList>
    </citation>
    <scope>NUCLEOTIDE SEQUENCE [LARGE SCALE GENOMIC DNA]</scope>
    <source>
        <strain evidence="2 3">Poly41</strain>
    </source>
</reference>
<dbReference type="PANTHER" id="PTHR46211">
    <property type="entry name" value="GLYCEROPHOSPHORYL DIESTER PHOSPHODIESTERASE"/>
    <property type="match status" value="1"/>
</dbReference>
<organism evidence="2 3">
    <name type="scientific">Novipirellula artificiosorum</name>
    <dbReference type="NCBI Taxonomy" id="2528016"/>
    <lineage>
        <taxon>Bacteria</taxon>
        <taxon>Pseudomonadati</taxon>
        <taxon>Planctomycetota</taxon>
        <taxon>Planctomycetia</taxon>
        <taxon>Pirellulales</taxon>
        <taxon>Pirellulaceae</taxon>
        <taxon>Novipirellula</taxon>
    </lineage>
</organism>
<dbReference type="EMBL" id="SJPV01000002">
    <property type="protein sequence ID" value="TWU40484.1"/>
    <property type="molecule type" value="Genomic_DNA"/>
</dbReference>
<protein>
    <submittedName>
        <fullName evidence="2">Putative glycerophosphoryl diester phosphodiesterase 1</fullName>
        <ecNumber evidence="2">3.1.4.46</ecNumber>
    </submittedName>
</protein>
<evidence type="ECO:0000259" key="1">
    <source>
        <dbReference type="PROSITE" id="PS51704"/>
    </source>
</evidence>